<dbReference type="GO" id="GO:0050918">
    <property type="term" value="P:positive chemotaxis"/>
    <property type="evidence" value="ECO:0007669"/>
    <property type="project" value="TreeGrafter"/>
</dbReference>
<dbReference type="PANTHER" id="PTHR30034:SF6">
    <property type="entry name" value="YOP PROTEINS TRANSLOCATION PROTEIN Q"/>
    <property type="match status" value="1"/>
</dbReference>
<proteinExistence type="inferred from homology"/>
<dbReference type="SUPFAM" id="SSF101801">
    <property type="entry name" value="Surface presentation of antigens (SPOA)"/>
    <property type="match status" value="1"/>
</dbReference>
<evidence type="ECO:0000256" key="1">
    <source>
        <dbReference type="ARBA" id="ARBA00009226"/>
    </source>
</evidence>
<protein>
    <submittedName>
        <fullName evidence="3">Type III secretion system cytoplasmic ring protein SctQ</fullName>
    </submittedName>
    <submittedName>
        <fullName evidence="4">Type III secretion-associated protein</fullName>
    </submittedName>
</protein>
<dbReference type="GO" id="GO:0030254">
    <property type="term" value="P:protein secretion by the type III secretion system"/>
    <property type="evidence" value="ECO:0007669"/>
    <property type="project" value="InterPro"/>
</dbReference>
<dbReference type="Gene3D" id="2.30.330.10">
    <property type="entry name" value="SpoA-like"/>
    <property type="match status" value="1"/>
</dbReference>
<dbReference type="GeneID" id="56504649"/>
<dbReference type="GO" id="GO:0071978">
    <property type="term" value="P:bacterial-type flagellum-dependent swarming motility"/>
    <property type="evidence" value="ECO:0007669"/>
    <property type="project" value="TreeGrafter"/>
</dbReference>
<accession>A0A6P2GJG4</accession>
<evidence type="ECO:0000313" key="4">
    <source>
        <dbReference type="EMBL" id="VVU53915.1"/>
    </source>
</evidence>
<reference evidence="4 5" key="1">
    <citation type="submission" date="2019-09" db="EMBL/GenBank/DDBJ databases">
        <authorList>
            <person name="Depoorter E."/>
        </authorList>
    </citation>
    <scope>NUCLEOTIDE SEQUENCE [LARGE SCALE GENOMIC DNA]</scope>
    <source>
        <strain evidence="4">LMG 20980</strain>
    </source>
</reference>
<dbReference type="RefSeq" id="WP_162826182.1">
    <property type="nucleotide sequence ID" value="NZ_CABVLY010000041.1"/>
</dbReference>
<organism evidence="4 5">
    <name type="scientific">Burkholderia anthina</name>
    <dbReference type="NCBI Taxonomy" id="179879"/>
    <lineage>
        <taxon>Bacteria</taxon>
        <taxon>Pseudomonadati</taxon>
        <taxon>Pseudomonadota</taxon>
        <taxon>Betaproteobacteria</taxon>
        <taxon>Burkholderiales</taxon>
        <taxon>Burkholderiaceae</taxon>
        <taxon>Burkholderia</taxon>
        <taxon>Burkholderia cepacia complex</taxon>
    </lineage>
</organism>
<dbReference type="Proteomes" id="UP000494201">
    <property type="component" value="Unassembled WGS sequence"/>
</dbReference>
<reference evidence="3 6" key="2">
    <citation type="submission" date="2021-02" db="EMBL/GenBank/DDBJ databases">
        <title>Draft genome of the type strains Burkholderia anthina DSM16086.</title>
        <authorList>
            <person name="Hertel R."/>
            <person name="Meissner J."/>
            <person name="Poehlein A."/>
            <person name="Daniel R."/>
            <person name="Commichau F.M."/>
        </authorList>
    </citation>
    <scope>NUCLEOTIDE SEQUENCE [LARGE SCALE GENOMIC DNA]</scope>
    <source>
        <strain evidence="3 6">DSM 16086</strain>
    </source>
</reference>
<feature type="domain" description="Flagellar motor switch protein FliN-like C-terminal" evidence="2">
    <location>
        <begin position="316"/>
        <end position="385"/>
    </location>
</feature>
<dbReference type="InterPro" id="IPR001543">
    <property type="entry name" value="FliN-like_C"/>
</dbReference>
<evidence type="ECO:0000313" key="6">
    <source>
        <dbReference type="Proteomes" id="UP000755577"/>
    </source>
</evidence>
<dbReference type="InterPro" id="IPR036429">
    <property type="entry name" value="SpoA-like_sf"/>
</dbReference>
<dbReference type="NCBIfam" id="TIGR02551">
    <property type="entry name" value="SpaO_YscQ"/>
    <property type="match status" value="1"/>
</dbReference>
<sequence>MKLIRHSITPDGDAVAAPFALPPLDAASAHASRRLFDARLPVFLRDTLGVRDFRRGFAAHAPDYADPAFAELRVDTPAGPVSAHLLLDLERYPALAVCAWSEAQAADRRTSPELTLRNAVANVLCTPLLRCLDTLGLKDVQIVAVRRGAWPAPRPDSVTVALSLTLRDRRHDARVRLPGRCIEWLDGCLASTARLARFDASLRVPGSLVLGTKPLSVDTLQSLRGGDILMRALAPSLDAAWLHAASAAPDDGSPAVARAVALATWGSAGLAHCQAAVALQPRTITLLKEPVMTESTVLGTAEAGLDAPEAERAVEVGELELPVQFVADTVALTIDEVSSLAPGYVIELPTAIADLTLKLVAHGQVIGYGELVGIGEHVGIRILRMAHEHGSVQ</sequence>
<dbReference type="InterPro" id="IPR013385">
    <property type="entry name" value="T3SS_SpaO/YscQ/SpaO"/>
</dbReference>
<evidence type="ECO:0000313" key="5">
    <source>
        <dbReference type="Proteomes" id="UP000494201"/>
    </source>
</evidence>
<dbReference type="Proteomes" id="UP000755577">
    <property type="component" value="Unassembled WGS sequence"/>
</dbReference>
<dbReference type="EMBL" id="JAFCIQ010000033">
    <property type="protein sequence ID" value="MBM2770882.1"/>
    <property type="molecule type" value="Genomic_DNA"/>
</dbReference>
<evidence type="ECO:0000259" key="2">
    <source>
        <dbReference type="Pfam" id="PF01052"/>
    </source>
</evidence>
<keyword evidence="6" id="KW-1185">Reference proteome</keyword>
<name>A0A6P2GJG4_9BURK</name>
<gene>
    <name evidence="3" type="primary">sctQ</name>
    <name evidence="4" type="ORF">BAN20980_06568</name>
    <name evidence="3" type="ORF">JQK92_31225</name>
</gene>
<evidence type="ECO:0000313" key="3">
    <source>
        <dbReference type="EMBL" id="MBM2770882.1"/>
    </source>
</evidence>
<dbReference type="Pfam" id="PF01052">
    <property type="entry name" value="FliMN_C"/>
    <property type="match status" value="1"/>
</dbReference>
<comment type="similarity">
    <text evidence="1">Belongs to the FliN/MopA/SpaO family.</text>
</comment>
<dbReference type="AlphaFoldDB" id="A0A6P2GJG4"/>
<dbReference type="PANTHER" id="PTHR30034">
    <property type="entry name" value="FLAGELLAR MOTOR SWITCH PROTEIN FLIM"/>
    <property type="match status" value="1"/>
</dbReference>
<dbReference type="EMBL" id="CABVLY010000041">
    <property type="protein sequence ID" value="VVU53915.1"/>
    <property type="molecule type" value="Genomic_DNA"/>
</dbReference>